<sequence>MCTPSAEDRLMVERYYLLGVFGSALALFGLLANGLLATLFLTRAHYRHSPFFFLGFVALFDTLLDATFILILSVPVSAEYFDTYGLFLICLNYMPILYLFGQIFKISSVFCLIMASIERRGALVMTMYFDDVAVRTKCESDDIPTIFLYIHKFVVAPPTDNCFLEKNDVSPMLKV</sequence>
<evidence type="ECO:0000313" key="3">
    <source>
        <dbReference type="WBParaSite" id="Hba_13611"/>
    </source>
</evidence>
<organism evidence="2 3">
    <name type="scientific">Heterorhabditis bacteriophora</name>
    <name type="common">Entomopathogenic nematode worm</name>
    <dbReference type="NCBI Taxonomy" id="37862"/>
    <lineage>
        <taxon>Eukaryota</taxon>
        <taxon>Metazoa</taxon>
        <taxon>Ecdysozoa</taxon>
        <taxon>Nematoda</taxon>
        <taxon>Chromadorea</taxon>
        <taxon>Rhabditida</taxon>
        <taxon>Rhabditina</taxon>
        <taxon>Rhabditomorpha</taxon>
        <taxon>Strongyloidea</taxon>
        <taxon>Heterorhabditidae</taxon>
        <taxon>Heterorhabditis</taxon>
    </lineage>
</organism>
<dbReference type="PANTHER" id="PTHR46709:SF12">
    <property type="entry name" value="G-PROTEIN COUPLED RECEPTORS FAMILY 1 PROFILE DOMAIN-CONTAINING PROTEIN"/>
    <property type="match status" value="1"/>
</dbReference>
<keyword evidence="2" id="KW-1185">Reference proteome</keyword>
<dbReference type="SUPFAM" id="SSF81321">
    <property type="entry name" value="Family A G protein-coupled receptor-like"/>
    <property type="match status" value="1"/>
</dbReference>
<dbReference type="Gene3D" id="1.20.1070.10">
    <property type="entry name" value="Rhodopsin 7-helix transmembrane proteins"/>
    <property type="match status" value="1"/>
</dbReference>
<keyword evidence="1" id="KW-0812">Transmembrane</keyword>
<feature type="transmembrane region" description="Helical" evidence="1">
    <location>
        <begin position="96"/>
        <end position="117"/>
    </location>
</feature>
<dbReference type="WBParaSite" id="Hba_13611">
    <property type="protein sequence ID" value="Hba_13611"/>
    <property type="gene ID" value="Hba_13611"/>
</dbReference>
<evidence type="ECO:0000313" key="2">
    <source>
        <dbReference type="Proteomes" id="UP000095283"/>
    </source>
</evidence>
<keyword evidence="1" id="KW-1133">Transmembrane helix</keyword>
<dbReference type="PANTHER" id="PTHR46709">
    <property type="entry name" value="PROTEIN CBG23488-RELATED"/>
    <property type="match status" value="1"/>
</dbReference>
<proteinExistence type="predicted"/>
<feature type="transmembrane region" description="Helical" evidence="1">
    <location>
        <begin position="15"/>
        <end position="39"/>
    </location>
</feature>
<feature type="transmembrane region" description="Helical" evidence="1">
    <location>
        <begin position="51"/>
        <end position="76"/>
    </location>
</feature>
<name>A0A1I7X7R2_HETBA</name>
<protein>
    <submittedName>
        <fullName evidence="3">G_PROTEIN_RECEP_F1_2 domain-containing protein</fullName>
    </submittedName>
</protein>
<dbReference type="Proteomes" id="UP000095283">
    <property type="component" value="Unplaced"/>
</dbReference>
<evidence type="ECO:0000256" key="1">
    <source>
        <dbReference type="SAM" id="Phobius"/>
    </source>
</evidence>
<accession>A0A1I7X7R2</accession>
<reference evidence="3" key="1">
    <citation type="submission" date="2016-11" db="UniProtKB">
        <authorList>
            <consortium name="WormBaseParasite"/>
        </authorList>
    </citation>
    <scope>IDENTIFICATION</scope>
</reference>
<keyword evidence="1" id="KW-0472">Membrane</keyword>
<dbReference type="AlphaFoldDB" id="A0A1I7X7R2"/>